<dbReference type="AlphaFoldDB" id="M4C5L0"/>
<accession>M4C5L0</accession>
<dbReference type="Proteomes" id="UP000011713">
    <property type="component" value="Unassembled WGS sequence"/>
</dbReference>
<proteinExistence type="predicted"/>
<reference evidence="3" key="1">
    <citation type="journal article" date="2010" name="Science">
        <title>Signatures of adaptation to obligate biotrophy in the Hyaloperonospora arabidopsidis genome.</title>
        <authorList>
            <person name="Baxter L."/>
            <person name="Tripathy S."/>
            <person name="Ishaque N."/>
            <person name="Boot N."/>
            <person name="Cabral A."/>
            <person name="Kemen E."/>
            <person name="Thines M."/>
            <person name="Ah-Fong A."/>
            <person name="Anderson R."/>
            <person name="Badejoko W."/>
            <person name="Bittner-Eddy P."/>
            <person name="Boore J.L."/>
            <person name="Chibucos M.C."/>
            <person name="Coates M."/>
            <person name="Dehal P."/>
            <person name="Delehaunty K."/>
            <person name="Dong S."/>
            <person name="Downton P."/>
            <person name="Dumas B."/>
            <person name="Fabro G."/>
            <person name="Fronick C."/>
            <person name="Fuerstenberg S.I."/>
            <person name="Fulton L."/>
            <person name="Gaulin E."/>
            <person name="Govers F."/>
            <person name="Hughes L."/>
            <person name="Humphray S."/>
            <person name="Jiang R.H."/>
            <person name="Judelson H."/>
            <person name="Kamoun S."/>
            <person name="Kyung K."/>
            <person name="Meijer H."/>
            <person name="Minx P."/>
            <person name="Morris P."/>
            <person name="Nelson J."/>
            <person name="Phuntumart V."/>
            <person name="Qutob D."/>
            <person name="Rehmany A."/>
            <person name="Rougon-Cardoso A."/>
            <person name="Ryden P."/>
            <person name="Torto-Alalibo T."/>
            <person name="Studholme D."/>
            <person name="Wang Y."/>
            <person name="Win J."/>
            <person name="Wood J."/>
            <person name="Clifton S.W."/>
            <person name="Rogers J."/>
            <person name="Van den Ackerveken G."/>
            <person name="Jones J.D."/>
            <person name="McDowell J.M."/>
            <person name="Beynon J."/>
            <person name="Tyler B.M."/>
        </authorList>
    </citation>
    <scope>NUCLEOTIDE SEQUENCE [LARGE SCALE GENOMIC DNA]</scope>
    <source>
        <strain evidence="3">Emoy2</strain>
    </source>
</reference>
<keyword evidence="3" id="KW-1185">Reference proteome</keyword>
<dbReference type="EnsemblProtists" id="HpaT814386">
    <property type="protein sequence ID" value="HpaP814386"/>
    <property type="gene ID" value="HpaG814386"/>
</dbReference>
<reference evidence="2" key="2">
    <citation type="submission" date="2015-06" db="UniProtKB">
        <authorList>
            <consortium name="EnsemblProtists"/>
        </authorList>
    </citation>
    <scope>IDENTIFICATION</scope>
    <source>
        <strain evidence="2">Emoy2</strain>
    </source>
</reference>
<evidence type="ECO:0000313" key="3">
    <source>
        <dbReference type="Proteomes" id="UP000011713"/>
    </source>
</evidence>
<dbReference type="HOGENOM" id="CLU_2643299_0_0_1"/>
<keyword evidence="1" id="KW-0472">Membrane</keyword>
<dbReference type="VEuPathDB" id="FungiDB:HpaG814386"/>
<feature type="transmembrane region" description="Helical" evidence="1">
    <location>
        <begin position="52"/>
        <end position="71"/>
    </location>
</feature>
<dbReference type="EMBL" id="JH598391">
    <property type="status" value="NOT_ANNOTATED_CDS"/>
    <property type="molecule type" value="Genomic_DNA"/>
</dbReference>
<sequence>MTLDELCERYAASGLREKSECKTPVTVLIQREMKEMIQDVTGLQMTRWRRKCAFFLIRILPLLHVRGFVWMEASTPR</sequence>
<keyword evidence="1" id="KW-1133">Transmembrane helix</keyword>
<evidence type="ECO:0000256" key="1">
    <source>
        <dbReference type="SAM" id="Phobius"/>
    </source>
</evidence>
<organism evidence="2 3">
    <name type="scientific">Hyaloperonospora arabidopsidis (strain Emoy2)</name>
    <name type="common">Downy mildew agent</name>
    <name type="synonym">Peronospora arabidopsidis</name>
    <dbReference type="NCBI Taxonomy" id="559515"/>
    <lineage>
        <taxon>Eukaryota</taxon>
        <taxon>Sar</taxon>
        <taxon>Stramenopiles</taxon>
        <taxon>Oomycota</taxon>
        <taxon>Peronosporomycetes</taxon>
        <taxon>Peronosporales</taxon>
        <taxon>Peronosporaceae</taxon>
        <taxon>Hyaloperonospora</taxon>
    </lineage>
</organism>
<dbReference type="InParanoid" id="M4C5L0"/>
<evidence type="ECO:0000313" key="2">
    <source>
        <dbReference type="EnsemblProtists" id="HpaP814386"/>
    </source>
</evidence>
<protein>
    <submittedName>
        <fullName evidence="2">Uncharacterized protein</fullName>
    </submittedName>
</protein>
<name>M4C5L0_HYAAE</name>
<keyword evidence="1" id="KW-0812">Transmembrane</keyword>